<dbReference type="Proteomes" id="UP000887159">
    <property type="component" value="Unassembled WGS sequence"/>
</dbReference>
<accession>A0A8X6VY82</accession>
<evidence type="ECO:0000313" key="1">
    <source>
        <dbReference type="EMBL" id="GFY24609.1"/>
    </source>
</evidence>
<protein>
    <submittedName>
        <fullName evidence="1">Uncharacterized protein</fullName>
    </submittedName>
</protein>
<evidence type="ECO:0000313" key="2">
    <source>
        <dbReference type="Proteomes" id="UP000887159"/>
    </source>
</evidence>
<gene>
    <name evidence="1" type="ORF">TNCV_1016551</name>
</gene>
<dbReference type="EMBL" id="BMAU01021369">
    <property type="protein sequence ID" value="GFY24609.1"/>
    <property type="molecule type" value="Genomic_DNA"/>
</dbReference>
<name>A0A8X6VY82_TRICX</name>
<proteinExistence type="predicted"/>
<keyword evidence="2" id="KW-1185">Reference proteome</keyword>
<sequence length="66" mass="7161">MACVRGSLVLKVTGSWLVCHEFETSAAVKTHHVEGLMHVKSVMAPTSLLRVVVRKIDSSSDVILVT</sequence>
<dbReference type="AlphaFoldDB" id="A0A8X6VY82"/>
<comment type="caution">
    <text evidence="1">The sequence shown here is derived from an EMBL/GenBank/DDBJ whole genome shotgun (WGS) entry which is preliminary data.</text>
</comment>
<reference evidence="1" key="1">
    <citation type="submission" date="2020-08" db="EMBL/GenBank/DDBJ databases">
        <title>Multicomponent nature underlies the extraordinary mechanical properties of spider dragline silk.</title>
        <authorList>
            <person name="Kono N."/>
            <person name="Nakamura H."/>
            <person name="Mori M."/>
            <person name="Yoshida Y."/>
            <person name="Ohtoshi R."/>
            <person name="Malay A.D."/>
            <person name="Moran D.A.P."/>
            <person name="Tomita M."/>
            <person name="Numata K."/>
            <person name="Arakawa K."/>
        </authorList>
    </citation>
    <scope>NUCLEOTIDE SEQUENCE</scope>
</reference>
<organism evidence="1 2">
    <name type="scientific">Trichonephila clavipes</name>
    <name type="common">Golden silk orbweaver</name>
    <name type="synonym">Nephila clavipes</name>
    <dbReference type="NCBI Taxonomy" id="2585209"/>
    <lineage>
        <taxon>Eukaryota</taxon>
        <taxon>Metazoa</taxon>
        <taxon>Ecdysozoa</taxon>
        <taxon>Arthropoda</taxon>
        <taxon>Chelicerata</taxon>
        <taxon>Arachnida</taxon>
        <taxon>Araneae</taxon>
        <taxon>Araneomorphae</taxon>
        <taxon>Entelegynae</taxon>
        <taxon>Araneoidea</taxon>
        <taxon>Nephilidae</taxon>
        <taxon>Trichonephila</taxon>
    </lineage>
</organism>